<dbReference type="SUPFAM" id="SSF161098">
    <property type="entry name" value="MetI-like"/>
    <property type="match status" value="1"/>
</dbReference>
<feature type="transmembrane region" description="Helical" evidence="8">
    <location>
        <begin position="101"/>
        <end position="120"/>
    </location>
</feature>
<keyword evidence="5 8" id="KW-0812">Transmembrane</keyword>
<feature type="transmembrane region" description="Helical" evidence="8">
    <location>
        <begin position="64"/>
        <end position="89"/>
    </location>
</feature>
<evidence type="ECO:0000256" key="1">
    <source>
        <dbReference type="ARBA" id="ARBA00004651"/>
    </source>
</evidence>
<dbReference type="InterPro" id="IPR000515">
    <property type="entry name" value="MetI-like"/>
</dbReference>
<name>A0ABZ1CCG2_9BACT</name>
<protein>
    <submittedName>
        <fullName evidence="11">ABC transporter permease</fullName>
    </submittedName>
</protein>
<dbReference type="RefSeq" id="WP_221028975.1">
    <property type="nucleotide sequence ID" value="NZ_CP139781.1"/>
</dbReference>
<reference evidence="11 12" key="1">
    <citation type="submission" date="2021-08" db="EMBL/GenBank/DDBJ databases">
        <authorList>
            <person name="Zhang D."/>
            <person name="Zhang A."/>
            <person name="Wang L."/>
        </authorList>
    </citation>
    <scope>NUCLEOTIDE SEQUENCE [LARGE SCALE GENOMIC DNA]</scope>
    <source>
        <strain evidence="11 12">WL0086</strain>
    </source>
</reference>
<feature type="region of interest" description="Disordered" evidence="9">
    <location>
        <begin position="281"/>
        <end position="300"/>
    </location>
</feature>
<dbReference type="PROSITE" id="PS50928">
    <property type="entry name" value="ABC_TM1"/>
    <property type="match status" value="1"/>
</dbReference>
<evidence type="ECO:0000259" key="10">
    <source>
        <dbReference type="PROSITE" id="PS50928"/>
    </source>
</evidence>
<evidence type="ECO:0000256" key="4">
    <source>
        <dbReference type="ARBA" id="ARBA00022475"/>
    </source>
</evidence>
<organism evidence="11 12">
    <name type="scientific">Actomonas aquatica</name>
    <dbReference type="NCBI Taxonomy" id="2866162"/>
    <lineage>
        <taxon>Bacteria</taxon>
        <taxon>Pseudomonadati</taxon>
        <taxon>Verrucomicrobiota</taxon>
        <taxon>Opitutia</taxon>
        <taxon>Opitutales</taxon>
        <taxon>Opitutaceae</taxon>
        <taxon>Actomonas</taxon>
    </lineage>
</organism>
<feature type="transmembrane region" description="Helical" evidence="8">
    <location>
        <begin position="152"/>
        <end position="173"/>
    </location>
</feature>
<dbReference type="Pfam" id="PF00528">
    <property type="entry name" value="BPD_transp_1"/>
    <property type="match status" value="1"/>
</dbReference>
<dbReference type="PANTHER" id="PTHR42929:SF1">
    <property type="entry name" value="INNER MEMBRANE ABC TRANSPORTER PERMEASE PROTEIN YDCU-RELATED"/>
    <property type="match status" value="1"/>
</dbReference>
<keyword evidence="6 8" id="KW-1133">Transmembrane helix</keyword>
<proteinExistence type="inferred from homology"/>
<accession>A0ABZ1CCG2</accession>
<comment type="similarity">
    <text evidence="2">Belongs to the binding-protein-dependent transport system permease family. CysTW subfamily.</text>
</comment>
<evidence type="ECO:0000256" key="5">
    <source>
        <dbReference type="ARBA" id="ARBA00022692"/>
    </source>
</evidence>
<evidence type="ECO:0000256" key="9">
    <source>
        <dbReference type="SAM" id="MobiDB-lite"/>
    </source>
</evidence>
<dbReference type="PANTHER" id="PTHR42929">
    <property type="entry name" value="INNER MEMBRANE ABC TRANSPORTER PERMEASE PROTEIN YDCU-RELATED-RELATED"/>
    <property type="match status" value="1"/>
</dbReference>
<dbReference type="EMBL" id="CP139781">
    <property type="protein sequence ID" value="WRQ87990.1"/>
    <property type="molecule type" value="Genomic_DNA"/>
</dbReference>
<dbReference type="Gene3D" id="1.10.3720.10">
    <property type="entry name" value="MetI-like"/>
    <property type="match status" value="1"/>
</dbReference>
<evidence type="ECO:0000313" key="12">
    <source>
        <dbReference type="Proteomes" id="UP000738431"/>
    </source>
</evidence>
<feature type="domain" description="ABC transmembrane type-1" evidence="10">
    <location>
        <begin position="65"/>
        <end position="271"/>
    </location>
</feature>
<keyword evidence="4" id="KW-1003">Cell membrane</keyword>
<evidence type="ECO:0000256" key="6">
    <source>
        <dbReference type="ARBA" id="ARBA00022989"/>
    </source>
</evidence>
<evidence type="ECO:0000256" key="8">
    <source>
        <dbReference type="RuleBase" id="RU363032"/>
    </source>
</evidence>
<keyword evidence="3 8" id="KW-0813">Transport</keyword>
<evidence type="ECO:0000256" key="3">
    <source>
        <dbReference type="ARBA" id="ARBA00022448"/>
    </source>
</evidence>
<comment type="subcellular location">
    <subcellularLocation>
        <location evidence="1 8">Cell membrane</location>
        <topology evidence="1 8">Multi-pass membrane protein</topology>
    </subcellularLocation>
</comment>
<reference evidence="11 12" key="2">
    <citation type="submission" date="2023-12" db="EMBL/GenBank/DDBJ databases">
        <title>Description of an unclassified Opitutus bacterium of Verrucomicrobiota.</title>
        <authorList>
            <person name="Zhang D.-F."/>
        </authorList>
    </citation>
    <scope>NUCLEOTIDE SEQUENCE [LARGE SCALE GENOMIC DNA]</scope>
    <source>
        <strain evidence="11 12">WL0086</strain>
    </source>
</reference>
<dbReference type="InterPro" id="IPR035906">
    <property type="entry name" value="MetI-like_sf"/>
</dbReference>
<gene>
    <name evidence="11" type="ORF">K1X11_001125</name>
</gene>
<feature type="transmembrane region" description="Helical" evidence="8">
    <location>
        <begin position="253"/>
        <end position="274"/>
    </location>
</feature>
<evidence type="ECO:0000256" key="7">
    <source>
        <dbReference type="ARBA" id="ARBA00023136"/>
    </source>
</evidence>
<evidence type="ECO:0000313" key="11">
    <source>
        <dbReference type="EMBL" id="WRQ87990.1"/>
    </source>
</evidence>
<sequence>MKRPRWTESLLTVPSFVWLVAFFAVPTLLVFAYSFKPAELSGSVGEGWTLDTWRTLANPIYPAIIWRTIWLSIICTVVCLLLGVPVAYWIARLPRLWRQRVLILIILPFWTNFLIRIFAWRTLLHPDGGLKNLLVFFGWAQPNDQLLYNNGAILLVLINTYLPFAILPLYAAAEKFDFSLLDAARDLGATKWRAFRSIFLPGIRTGLLTAFLIVFIPALGSYAIPAIVGGPSSEMIGNKIAQRATTDRNLPEAAALGAVLTLVILVPLGIAAFLRRKDQRETPAATDGPAVAAGPGGSHP</sequence>
<feature type="transmembrane region" description="Helical" evidence="8">
    <location>
        <begin position="12"/>
        <end position="35"/>
    </location>
</feature>
<dbReference type="Proteomes" id="UP000738431">
    <property type="component" value="Chromosome"/>
</dbReference>
<evidence type="ECO:0000256" key="2">
    <source>
        <dbReference type="ARBA" id="ARBA00007069"/>
    </source>
</evidence>
<dbReference type="CDD" id="cd06261">
    <property type="entry name" value="TM_PBP2"/>
    <property type="match status" value="1"/>
</dbReference>
<keyword evidence="12" id="KW-1185">Reference proteome</keyword>
<keyword evidence="7 8" id="KW-0472">Membrane</keyword>